<keyword evidence="8" id="KW-1185">Reference proteome</keyword>
<dbReference type="InterPro" id="IPR013328">
    <property type="entry name" value="6PGD_dom2"/>
</dbReference>
<dbReference type="PIRSF" id="PIRSF000103">
    <property type="entry name" value="HIBADH"/>
    <property type="match status" value="1"/>
</dbReference>
<sequence length="323" mass="33644">MSFSTDPVGFIGLGIMGKGMAARLVSQGVAGTDARPLIVWNRSTEKASDFAASFPSNNVIVASSAKEVVEKCGVTYSMLSTPEAAASVFNSEVGTLAGVSAGKAIVDCATLAESDHASMSIKVKGKGGLYLEAPVSGSKGPAEGGSLIFLCGGSKEVFDAVLEDGFHVMGKKSFFLGDEVGVGTKAKLVVNSVMGTMLAAFGEGLALTQSVGLDANTMVEIIGLGAVAAPMYGLKGPKMSKTPSDHTVNFPLKHAHKDMALAKKMAEDAGVEYKTNNAAEDIFKRARDNGDLDLADLDFSAVFEQIHEDSKGKSEYSAKRQKR</sequence>
<keyword evidence="3" id="KW-0520">NAD</keyword>
<dbReference type="SUPFAM" id="SSF48179">
    <property type="entry name" value="6-phosphogluconate dehydrogenase C-terminal domain-like"/>
    <property type="match status" value="1"/>
</dbReference>
<dbReference type="Pfam" id="PF03446">
    <property type="entry name" value="NAD_binding_2"/>
    <property type="match status" value="1"/>
</dbReference>
<dbReference type="Pfam" id="PF14833">
    <property type="entry name" value="NAD_binding_11"/>
    <property type="match status" value="1"/>
</dbReference>
<comment type="caution">
    <text evidence="7">The sequence shown here is derived from an EMBL/GenBank/DDBJ whole genome shotgun (WGS) entry which is preliminary data.</text>
</comment>
<dbReference type="EMBL" id="BRYA01000257">
    <property type="protein sequence ID" value="GMI45606.1"/>
    <property type="molecule type" value="Genomic_DNA"/>
</dbReference>
<evidence type="ECO:0000259" key="5">
    <source>
        <dbReference type="Pfam" id="PF03446"/>
    </source>
</evidence>
<evidence type="ECO:0000256" key="4">
    <source>
        <dbReference type="PIRSR" id="PIRSR000103-1"/>
    </source>
</evidence>
<dbReference type="PANTHER" id="PTHR43580:SF2">
    <property type="entry name" value="CYTOKINE-LIKE NUCLEAR FACTOR N-PAC"/>
    <property type="match status" value="1"/>
</dbReference>
<keyword evidence="2" id="KW-0560">Oxidoreductase</keyword>
<accession>A0A9W7GIZ2</accession>
<feature type="domain" description="6-phosphogluconate dehydrogenase NADP-binding" evidence="5">
    <location>
        <begin position="8"/>
        <end position="177"/>
    </location>
</feature>
<dbReference type="OrthoDB" id="435038at2759"/>
<dbReference type="GO" id="GO:0016491">
    <property type="term" value="F:oxidoreductase activity"/>
    <property type="evidence" value="ECO:0007669"/>
    <property type="project" value="UniProtKB-KW"/>
</dbReference>
<dbReference type="AlphaFoldDB" id="A0A9W7GIZ2"/>
<dbReference type="InterPro" id="IPR008927">
    <property type="entry name" value="6-PGluconate_DH-like_C_sf"/>
</dbReference>
<comment type="similarity">
    <text evidence="1">Belongs to the HIBADH-related family. NP60 subfamily.</text>
</comment>
<protein>
    <submittedName>
        <fullName evidence="7">Uncharacterized protein</fullName>
    </submittedName>
</protein>
<evidence type="ECO:0000256" key="2">
    <source>
        <dbReference type="ARBA" id="ARBA00023002"/>
    </source>
</evidence>
<name>A0A9W7GIZ2_9STRA</name>
<dbReference type="Gene3D" id="3.40.50.720">
    <property type="entry name" value="NAD(P)-binding Rossmann-like Domain"/>
    <property type="match status" value="1"/>
</dbReference>
<dbReference type="Proteomes" id="UP001165065">
    <property type="component" value="Unassembled WGS sequence"/>
</dbReference>
<dbReference type="InterPro" id="IPR051265">
    <property type="entry name" value="HIBADH-related_NP60_sf"/>
</dbReference>
<proteinExistence type="inferred from homology"/>
<feature type="domain" description="3-hydroxyisobutyrate dehydrogenase-like NAD-binding" evidence="6">
    <location>
        <begin position="181"/>
        <end position="302"/>
    </location>
</feature>
<evidence type="ECO:0000313" key="7">
    <source>
        <dbReference type="EMBL" id="GMI45606.1"/>
    </source>
</evidence>
<dbReference type="InterPro" id="IPR036291">
    <property type="entry name" value="NAD(P)-bd_dom_sf"/>
</dbReference>
<dbReference type="PROSITE" id="PS00895">
    <property type="entry name" value="3_HYDROXYISOBUT_DH"/>
    <property type="match status" value="1"/>
</dbReference>
<reference evidence="8" key="1">
    <citation type="journal article" date="2023" name="Commun. Biol.">
        <title>Genome analysis of Parmales, the sister group of diatoms, reveals the evolutionary specialization of diatoms from phago-mixotrophs to photoautotrophs.</title>
        <authorList>
            <person name="Ban H."/>
            <person name="Sato S."/>
            <person name="Yoshikawa S."/>
            <person name="Yamada K."/>
            <person name="Nakamura Y."/>
            <person name="Ichinomiya M."/>
            <person name="Sato N."/>
            <person name="Blanc-Mathieu R."/>
            <person name="Endo H."/>
            <person name="Kuwata A."/>
            <person name="Ogata H."/>
        </authorList>
    </citation>
    <scope>NUCLEOTIDE SEQUENCE [LARGE SCALE GENOMIC DNA]</scope>
</reference>
<dbReference type="InterPro" id="IPR029154">
    <property type="entry name" value="HIBADH-like_NADP-bd"/>
</dbReference>
<dbReference type="PANTHER" id="PTHR43580">
    <property type="entry name" value="OXIDOREDUCTASE GLYR1-RELATED"/>
    <property type="match status" value="1"/>
</dbReference>
<gene>
    <name evidence="7" type="ORF">TrCOL_g5953</name>
</gene>
<dbReference type="InterPro" id="IPR015815">
    <property type="entry name" value="HIBADH-related"/>
</dbReference>
<evidence type="ECO:0000313" key="8">
    <source>
        <dbReference type="Proteomes" id="UP001165065"/>
    </source>
</evidence>
<evidence type="ECO:0000256" key="3">
    <source>
        <dbReference type="ARBA" id="ARBA00023027"/>
    </source>
</evidence>
<evidence type="ECO:0000259" key="6">
    <source>
        <dbReference type="Pfam" id="PF14833"/>
    </source>
</evidence>
<dbReference type="GO" id="GO:0051287">
    <property type="term" value="F:NAD binding"/>
    <property type="evidence" value="ECO:0007669"/>
    <property type="project" value="InterPro"/>
</dbReference>
<evidence type="ECO:0000256" key="1">
    <source>
        <dbReference type="ARBA" id="ARBA00007598"/>
    </source>
</evidence>
<dbReference type="SUPFAM" id="SSF51735">
    <property type="entry name" value="NAD(P)-binding Rossmann-fold domains"/>
    <property type="match status" value="1"/>
</dbReference>
<dbReference type="InterPro" id="IPR006115">
    <property type="entry name" value="6PGDH_NADP-bd"/>
</dbReference>
<organism evidence="7 8">
    <name type="scientific">Triparma columacea</name>
    <dbReference type="NCBI Taxonomy" id="722753"/>
    <lineage>
        <taxon>Eukaryota</taxon>
        <taxon>Sar</taxon>
        <taxon>Stramenopiles</taxon>
        <taxon>Ochrophyta</taxon>
        <taxon>Bolidophyceae</taxon>
        <taxon>Parmales</taxon>
        <taxon>Triparmaceae</taxon>
        <taxon>Triparma</taxon>
    </lineage>
</organism>
<dbReference type="GO" id="GO:0050661">
    <property type="term" value="F:NADP binding"/>
    <property type="evidence" value="ECO:0007669"/>
    <property type="project" value="InterPro"/>
</dbReference>
<feature type="active site" evidence="4">
    <location>
        <position position="187"/>
    </location>
</feature>
<dbReference type="InterPro" id="IPR002204">
    <property type="entry name" value="3-OH-isobutyrate_DH-rel_CS"/>
</dbReference>
<dbReference type="Gene3D" id="1.10.1040.10">
    <property type="entry name" value="N-(1-d-carboxylethyl)-l-norvaline Dehydrogenase, domain 2"/>
    <property type="match status" value="1"/>
</dbReference>